<evidence type="ECO:0000313" key="1">
    <source>
        <dbReference type="EMBL" id="QNN99548.1"/>
    </source>
</evidence>
<dbReference type="EMBL" id="MT684600">
    <property type="protein sequence ID" value="QNN99548.1"/>
    <property type="molecule type" value="Genomic_DNA"/>
</dbReference>
<sequence>MADRKMPNWHSVLDKNKEVLYTGSPFETSLWLEGITDFEAANIHWVRIAKTGEVQSIKDYMDGAKPKQHNVGDAGLPHVTMEQIANLRAVLENDVSLYEEFFTLVKCGLEEYQDSTSSVDQISEKVTTCLLLVVKGAL</sequence>
<reference evidence="1 2" key="1">
    <citation type="submission" date="2020-06" db="EMBL/GenBank/DDBJ databases">
        <authorList>
            <person name="Stephens C.R."/>
            <person name="Ferguson G.F."/>
            <person name="De La Garza C."/>
            <person name="Bui J.L."/>
            <person name="Rice J."/>
            <person name="Menchaca C."/>
            <person name="Layton S.R."/>
            <person name="Kim T."/>
            <person name="Hughes L.E."/>
            <person name="Garlena R.A."/>
            <person name="Russell D.A."/>
            <person name="Pope W.H."/>
            <person name="Jacobs-Sera D."/>
            <person name="Hatfull G.F."/>
        </authorList>
    </citation>
    <scope>NUCLEOTIDE SEQUENCE [LARGE SCALE GENOMIC DNA]</scope>
</reference>
<dbReference type="Proteomes" id="UP000516066">
    <property type="component" value="Segment"/>
</dbReference>
<organism evidence="1 2">
    <name type="scientific">Streptomyces phage TieDye</name>
    <dbReference type="NCBI Taxonomy" id="2767568"/>
    <lineage>
        <taxon>Viruses</taxon>
        <taxon>Duplodnaviria</taxon>
        <taxon>Heunggongvirae</taxon>
        <taxon>Uroviricota</taxon>
        <taxon>Caudoviricetes</taxon>
        <taxon>Rimavirus</taxon>
        <taxon>Rimavirus rima</taxon>
    </lineage>
</organism>
<name>A0A7G9UZU3_9CAUD</name>
<proteinExistence type="predicted"/>
<evidence type="ECO:0000313" key="2">
    <source>
        <dbReference type="Proteomes" id="UP000516066"/>
    </source>
</evidence>
<protein>
    <submittedName>
        <fullName evidence="1">Uncharacterized protein</fullName>
    </submittedName>
</protein>
<gene>
    <name evidence="1" type="primary">72</name>
    <name evidence="1" type="ORF">SEA_TIEDYE_72</name>
</gene>
<accession>A0A7G9UZU3</accession>